<feature type="compositionally biased region" description="Low complexity" evidence="1">
    <location>
        <begin position="72"/>
        <end position="81"/>
    </location>
</feature>
<feature type="region of interest" description="Disordered" evidence="1">
    <location>
        <begin position="207"/>
        <end position="234"/>
    </location>
</feature>
<reference evidence="2 3" key="2">
    <citation type="journal article" date="2017" name="Sci. Rep.">
        <title>Ant-infecting Ophiocordyceps genomes reveal a high diversity of potential behavioral manipulation genes and a possible major role for enterotoxins.</title>
        <authorList>
            <person name="de Bekker C."/>
            <person name="Ohm R.A."/>
            <person name="Evans H.C."/>
            <person name="Brachmann A."/>
            <person name="Hughes D.P."/>
        </authorList>
    </citation>
    <scope>NUCLEOTIDE SEQUENCE [LARGE SCALE GENOMIC DNA]</scope>
    <source>
        <strain evidence="2 3">SC16a</strain>
    </source>
</reference>
<dbReference type="Proteomes" id="UP000037136">
    <property type="component" value="Unassembled WGS sequence"/>
</dbReference>
<sequence length="259" mass="28307">MRRHARAGAAPLRHSSGMAAAFFLPPFPQGFPPPPPKAQSPPDPKRGHAGGKLRALTSPPLKSHPPSPPPALSRLSSGRPPSAKPLSLSLTHTRLSPWQGANKRPPVLIHHQLYVFLTTPRRDSPARTFILRLSQIPYFAHIALASASVCYLRLTHARPLTRKCRPPRPLRDHVSYVPDPFILSGKHTCLVAPVVGTNLDPVRNPLVSPSDASSSSIHVTQRHDALPTDRAYPSATPSQEQAIVLRYVLISHGRNCIFK</sequence>
<dbReference type="EMBL" id="LAZP02000429">
    <property type="protein sequence ID" value="PFH57288.1"/>
    <property type="molecule type" value="Genomic_DNA"/>
</dbReference>
<protein>
    <submittedName>
        <fullName evidence="2">Uncharacterized protein</fullName>
    </submittedName>
</protein>
<keyword evidence="3" id="KW-1185">Reference proteome</keyword>
<evidence type="ECO:0000256" key="1">
    <source>
        <dbReference type="SAM" id="MobiDB-lite"/>
    </source>
</evidence>
<feature type="region of interest" description="Disordered" evidence="1">
    <location>
        <begin position="23"/>
        <end position="87"/>
    </location>
</feature>
<proteinExistence type="predicted"/>
<evidence type="ECO:0000313" key="2">
    <source>
        <dbReference type="EMBL" id="PFH57288.1"/>
    </source>
</evidence>
<evidence type="ECO:0000313" key="3">
    <source>
        <dbReference type="Proteomes" id="UP000037136"/>
    </source>
</evidence>
<gene>
    <name evidence="2" type="ORF">XA68_15258</name>
</gene>
<name>A0A2A9P7J3_OPHUN</name>
<dbReference type="AlphaFoldDB" id="A0A2A9P7J3"/>
<reference evidence="2 3" key="1">
    <citation type="journal article" date="2015" name="BMC Genomics">
        <title>Gene expression during zombie ant biting behavior reflects the complexity underlying fungal parasitic behavioral manipulation.</title>
        <authorList>
            <person name="de Bekker C."/>
            <person name="Ohm R.A."/>
            <person name="Loreto R.G."/>
            <person name="Sebastian A."/>
            <person name="Albert I."/>
            <person name="Merrow M."/>
            <person name="Brachmann A."/>
            <person name="Hughes D.P."/>
        </authorList>
    </citation>
    <scope>NUCLEOTIDE SEQUENCE [LARGE SCALE GENOMIC DNA]</scope>
    <source>
        <strain evidence="2 3">SC16a</strain>
    </source>
</reference>
<feature type="compositionally biased region" description="Pro residues" evidence="1">
    <location>
        <begin position="62"/>
        <end position="71"/>
    </location>
</feature>
<organism evidence="2 3">
    <name type="scientific">Ophiocordyceps unilateralis</name>
    <name type="common">Zombie-ant fungus</name>
    <name type="synonym">Torrubia unilateralis</name>
    <dbReference type="NCBI Taxonomy" id="268505"/>
    <lineage>
        <taxon>Eukaryota</taxon>
        <taxon>Fungi</taxon>
        <taxon>Dikarya</taxon>
        <taxon>Ascomycota</taxon>
        <taxon>Pezizomycotina</taxon>
        <taxon>Sordariomycetes</taxon>
        <taxon>Hypocreomycetidae</taxon>
        <taxon>Hypocreales</taxon>
        <taxon>Ophiocordycipitaceae</taxon>
        <taxon>Ophiocordyceps</taxon>
    </lineage>
</organism>
<accession>A0A2A9P7J3</accession>
<feature type="compositionally biased region" description="Pro residues" evidence="1">
    <location>
        <begin position="25"/>
        <end position="42"/>
    </location>
</feature>
<comment type="caution">
    <text evidence="2">The sequence shown here is derived from an EMBL/GenBank/DDBJ whole genome shotgun (WGS) entry which is preliminary data.</text>
</comment>